<evidence type="ECO:0000256" key="2">
    <source>
        <dbReference type="ARBA" id="ARBA00004733"/>
    </source>
</evidence>
<evidence type="ECO:0000256" key="7">
    <source>
        <dbReference type="ARBA" id="ARBA00023239"/>
    </source>
</evidence>
<comment type="similarity">
    <text evidence="9 10">Belongs to the TrpA family.</text>
</comment>
<evidence type="ECO:0000256" key="6">
    <source>
        <dbReference type="ARBA" id="ARBA00023141"/>
    </source>
</evidence>
<dbReference type="Gene3D" id="3.20.20.70">
    <property type="entry name" value="Aldolase class I"/>
    <property type="match status" value="1"/>
</dbReference>
<dbReference type="InterPro" id="IPR002028">
    <property type="entry name" value="Trp_synthase_suA"/>
</dbReference>
<evidence type="ECO:0000256" key="10">
    <source>
        <dbReference type="RuleBase" id="RU003662"/>
    </source>
</evidence>
<name>A0A6I5A4F5_9BACI</name>
<keyword evidence="6 9" id="KW-0057">Aromatic amino acid biosynthesis</keyword>
<accession>A0A6I5A4F5</accession>
<evidence type="ECO:0000313" key="12">
    <source>
        <dbReference type="Proteomes" id="UP000468638"/>
    </source>
</evidence>
<organism evidence="11 12">
    <name type="scientific">Pontibacillus yanchengensis</name>
    <dbReference type="NCBI Taxonomy" id="462910"/>
    <lineage>
        <taxon>Bacteria</taxon>
        <taxon>Bacillati</taxon>
        <taxon>Bacillota</taxon>
        <taxon>Bacilli</taxon>
        <taxon>Bacillales</taxon>
        <taxon>Bacillaceae</taxon>
        <taxon>Pontibacillus</taxon>
    </lineage>
</organism>
<evidence type="ECO:0000256" key="5">
    <source>
        <dbReference type="ARBA" id="ARBA00022822"/>
    </source>
</evidence>
<dbReference type="HAMAP" id="MF_00131">
    <property type="entry name" value="Trp_synth_alpha"/>
    <property type="match status" value="1"/>
</dbReference>
<protein>
    <recommendedName>
        <fullName evidence="9">Tryptophan synthase alpha chain</fullName>
        <ecNumber evidence="9">4.2.1.20</ecNumber>
    </recommendedName>
</protein>
<dbReference type="PANTHER" id="PTHR43406">
    <property type="entry name" value="TRYPTOPHAN SYNTHASE, ALPHA CHAIN"/>
    <property type="match status" value="1"/>
</dbReference>
<comment type="caution">
    <text evidence="11">The sequence shown here is derived from an EMBL/GenBank/DDBJ whole genome shotgun (WGS) entry which is preliminary data.</text>
</comment>
<dbReference type="InterPro" id="IPR013785">
    <property type="entry name" value="Aldolase_TIM"/>
</dbReference>
<dbReference type="GO" id="GO:0004834">
    <property type="term" value="F:tryptophan synthase activity"/>
    <property type="evidence" value="ECO:0007669"/>
    <property type="project" value="UniProtKB-UniRule"/>
</dbReference>
<evidence type="ECO:0000256" key="1">
    <source>
        <dbReference type="ARBA" id="ARBA00003365"/>
    </source>
</evidence>
<evidence type="ECO:0000256" key="3">
    <source>
        <dbReference type="ARBA" id="ARBA00011270"/>
    </source>
</evidence>
<comment type="catalytic activity">
    <reaction evidence="8 9">
        <text>(1S,2R)-1-C-(indol-3-yl)glycerol 3-phosphate + L-serine = D-glyceraldehyde 3-phosphate + L-tryptophan + H2O</text>
        <dbReference type="Rhea" id="RHEA:10532"/>
        <dbReference type="ChEBI" id="CHEBI:15377"/>
        <dbReference type="ChEBI" id="CHEBI:33384"/>
        <dbReference type="ChEBI" id="CHEBI:57912"/>
        <dbReference type="ChEBI" id="CHEBI:58866"/>
        <dbReference type="ChEBI" id="CHEBI:59776"/>
        <dbReference type="EC" id="4.2.1.20"/>
    </reaction>
</comment>
<dbReference type="EMBL" id="WMEQ01000015">
    <property type="protein sequence ID" value="MYL35205.1"/>
    <property type="molecule type" value="Genomic_DNA"/>
</dbReference>
<gene>
    <name evidence="9" type="primary">trpA</name>
    <name evidence="11" type="ORF">GLW05_16620</name>
</gene>
<dbReference type="InterPro" id="IPR018204">
    <property type="entry name" value="Trp_synthase_alpha_AS"/>
</dbReference>
<dbReference type="Proteomes" id="UP000468638">
    <property type="component" value="Unassembled WGS sequence"/>
</dbReference>
<dbReference type="SUPFAM" id="SSF51366">
    <property type="entry name" value="Ribulose-phoshate binding barrel"/>
    <property type="match status" value="1"/>
</dbReference>
<comment type="function">
    <text evidence="1 9">The alpha subunit is responsible for the aldol cleavage of indoleglycerol phosphate to indole and glyceraldehyde 3-phosphate.</text>
</comment>
<dbReference type="CDD" id="cd04724">
    <property type="entry name" value="Tryptophan_synthase_alpha"/>
    <property type="match status" value="1"/>
</dbReference>
<feature type="active site" description="Proton acceptor" evidence="9">
    <location>
        <position position="56"/>
    </location>
</feature>
<reference evidence="11 12" key="1">
    <citation type="submission" date="2019-11" db="EMBL/GenBank/DDBJ databases">
        <title>Genome sequences of 17 halophilic strains isolated from different environments.</title>
        <authorList>
            <person name="Furrow R.E."/>
        </authorList>
    </citation>
    <scope>NUCLEOTIDE SEQUENCE [LARGE SCALE GENOMIC DNA]</scope>
    <source>
        <strain evidence="11 12">22514_16_FS</strain>
    </source>
</reference>
<keyword evidence="7 9" id="KW-0456">Lyase</keyword>
<evidence type="ECO:0000313" key="11">
    <source>
        <dbReference type="EMBL" id="MYL35205.1"/>
    </source>
</evidence>
<evidence type="ECO:0000256" key="9">
    <source>
        <dbReference type="HAMAP-Rule" id="MF_00131"/>
    </source>
</evidence>
<dbReference type="GO" id="GO:0005829">
    <property type="term" value="C:cytosol"/>
    <property type="evidence" value="ECO:0007669"/>
    <property type="project" value="TreeGrafter"/>
</dbReference>
<sequence>MSTFDQRLPKTENMFIPFIMSGDPTPDLSIELAYTLQESGADVLELGVPYSDPLADGPTIQQAAARAIEQGMTIQKAIQLIPEMRKRGVHIPIVLFTYCNPVLQYGMETLVKQLKENEADGLLVPDIPLEESEELKQHAEAHGIQLISLVAPNSEERIKRIAEQASGFLYCVSSLGVTGERAEMNPNISSFLEQVKRHSSVPVAVGFGISTNDQVRLMHEYADGVIVGSKIIKIIEGEQSALLKEETKVEGLQRVKGKISQLLNY</sequence>
<feature type="active site" description="Proton acceptor" evidence="9">
    <location>
        <position position="45"/>
    </location>
</feature>
<dbReference type="FunFam" id="3.20.20.70:FF:000037">
    <property type="entry name" value="Tryptophan synthase alpha chain"/>
    <property type="match status" value="1"/>
</dbReference>
<comment type="subunit">
    <text evidence="3 9">Tetramer of two alpha and two beta chains.</text>
</comment>
<dbReference type="PROSITE" id="PS00167">
    <property type="entry name" value="TRP_SYNTHASE_ALPHA"/>
    <property type="match status" value="1"/>
</dbReference>
<dbReference type="InterPro" id="IPR011060">
    <property type="entry name" value="RibuloseP-bd_barrel"/>
</dbReference>
<dbReference type="EC" id="4.2.1.20" evidence="9"/>
<comment type="pathway">
    <text evidence="2 9">Amino-acid biosynthesis; L-tryptophan biosynthesis; L-tryptophan from chorismate: step 5/5.</text>
</comment>
<evidence type="ECO:0000256" key="8">
    <source>
        <dbReference type="ARBA" id="ARBA00049047"/>
    </source>
</evidence>
<dbReference type="UniPathway" id="UPA00035">
    <property type="reaction ID" value="UER00044"/>
</dbReference>
<keyword evidence="4 9" id="KW-0028">Amino-acid biosynthesis</keyword>
<dbReference type="PANTHER" id="PTHR43406:SF1">
    <property type="entry name" value="TRYPTOPHAN SYNTHASE ALPHA CHAIN, CHLOROPLASTIC"/>
    <property type="match status" value="1"/>
</dbReference>
<evidence type="ECO:0000256" key="4">
    <source>
        <dbReference type="ARBA" id="ARBA00022605"/>
    </source>
</evidence>
<dbReference type="OrthoDB" id="9804578at2"/>
<dbReference type="AlphaFoldDB" id="A0A6I5A4F5"/>
<dbReference type="Pfam" id="PF00290">
    <property type="entry name" value="Trp_syntA"/>
    <property type="match status" value="1"/>
</dbReference>
<keyword evidence="5 9" id="KW-0822">Tryptophan biosynthesis</keyword>
<dbReference type="NCBIfam" id="TIGR00262">
    <property type="entry name" value="trpA"/>
    <property type="match status" value="1"/>
</dbReference>
<proteinExistence type="inferred from homology"/>